<dbReference type="EMBL" id="JAELVQ010000023">
    <property type="protein sequence ID" value="MBJ6369299.1"/>
    <property type="molecule type" value="Genomic_DNA"/>
</dbReference>
<protein>
    <submittedName>
        <fullName evidence="2">Glycosyltransferase family 2 protein</fullName>
    </submittedName>
</protein>
<sequence>MMPFFSVIIPLYNKGNYIKNTLESVLNQTFQDFEIIVIDDGSFDNGKKIVSTVSDKRVNLYSTHNKGVSHARNYAISKAKANLIAFLDADDIWLPNHLQDLKTLHKNYPNCGLYCKAYFSQYKKIIIKSIYKNIPKDKYWMGIVKDYFDSSMVNSIAWTSAVMIPKNVFKRVGGFNENYNSGEDTDLWIRIALIFNVAFYNKVSAIYNLLSENKITNSSFTNRKHFDLDVYESNAKANLNLKKYLDLNRFSMAIQYKLENNHKPSKILYQKITPSNLSSIKKIIFHLPNGILNRLLKLRHQTRRININLRLFR</sequence>
<comment type="caution">
    <text evidence="2">The sequence shown here is derived from an EMBL/GenBank/DDBJ whole genome shotgun (WGS) entry which is preliminary data.</text>
</comment>
<evidence type="ECO:0000259" key="1">
    <source>
        <dbReference type="Pfam" id="PF00535"/>
    </source>
</evidence>
<organism evidence="2 3">
    <name type="scientific">Snuella sedimenti</name>
    <dbReference type="NCBI Taxonomy" id="2798802"/>
    <lineage>
        <taxon>Bacteria</taxon>
        <taxon>Pseudomonadati</taxon>
        <taxon>Bacteroidota</taxon>
        <taxon>Flavobacteriia</taxon>
        <taxon>Flavobacteriales</taxon>
        <taxon>Flavobacteriaceae</taxon>
        <taxon>Snuella</taxon>
    </lineage>
</organism>
<dbReference type="AlphaFoldDB" id="A0A8J7J6F2"/>
<name>A0A8J7J6F2_9FLAO</name>
<accession>A0A8J7J6F2</accession>
<dbReference type="SUPFAM" id="SSF53448">
    <property type="entry name" value="Nucleotide-diphospho-sugar transferases"/>
    <property type="match status" value="1"/>
</dbReference>
<dbReference type="InterPro" id="IPR050834">
    <property type="entry name" value="Glycosyltransf_2"/>
</dbReference>
<reference evidence="2" key="1">
    <citation type="submission" date="2020-12" db="EMBL/GenBank/DDBJ databases">
        <title>Snuella sp. nov., isolated from sediment in Incheon.</title>
        <authorList>
            <person name="Kim W."/>
        </authorList>
    </citation>
    <scope>NUCLEOTIDE SEQUENCE</scope>
    <source>
        <strain evidence="2">CAU 1569</strain>
    </source>
</reference>
<gene>
    <name evidence="2" type="ORF">JF259_14485</name>
</gene>
<dbReference type="PANTHER" id="PTHR43685:SF2">
    <property type="entry name" value="GLYCOSYLTRANSFERASE 2-LIKE DOMAIN-CONTAINING PROTEIN"/>
    <property type="match status" value="1"/>
</dbReference>
<dbReference type="Gene3D" id="3.90.550.10">
    <property type="entry name" value="Spore Coat Polysaccharide Biosynthesis Protein SpsA, Chain A"/>
    <property type="match status" value="1"/>
</dbReference>
<dbReference type="Pfam" id="PF00535">
    <property type="entry name" value="Glycos_transf_2"/>
    <property type="match status" value="1"/>
</dbReference>
<dbReference type="PANTHER" id="PTHR43685">
    <property type="entry name" value="GLYCOSYLTRANSFERASE"/>
    <property type="match status" value="1"/>
</dbReference>
<keyword evidence="3" id="KW-1185">Reference proteome</keyword>
<evidence type="ECO:0000313" key="2">
    <source>
        <dbReference type="EMBL" id="MBJ6369299.1"/>
    </source>
</evidence>
<dbReference type="Proteomes" id="UP000610931">
    <property type="component" value="Unassembled WGS sequence"/>
</dbReference>
<dbReference type="InterPro" id="IPR001173">
    <property type="entry name" value="Glyco_trans_2-like"/>
</dbReference>
<evidence type="ECO:0000313" key="3">
    <source>
        <dbReference type="Proteomes" id="UP000610931"/>
    </source>
</evidence>
<feature type="domain" description="Glycosyltransferase 2-like" evidence="1">
    <location>
        <begin position="6"/>
        <end position="124"/>
    </location>
</feature>
<dbReference type="InterPro" id="IPR029044">
    <property type="entry name" value="Nucleotide-diphossugar_trans"/>
</dbReference>
<dbReference type="CDD" id="cd00761">
    <property type="entry name" value="Glyco_tranf_GTA_type"/>
    <property type="match status" value="1"/>
</dbReference>
<proteinExistence type="predicted"/>
<dbReference type="RefSeq" id="WP_199116275.1">
    <property type="nucleotide sequence ID" value="NZ_JAELVQ010000023.1"/>
</dbReference>